<dbReference type="InterPro" id="IPR036291">
    <property type="entry name" value="NAD(P)-bd_dom_sf"/>
</dbReference>
<dbReference type="InterPro" id="IPR002347">
    <property type="entry name" value="SDR_fam"/>
</dbReference>
<feature type="transmembrane region" description="Helical" evidence="6">
    <location>
        <begin position="6"/>
        <end position="28"/>
    </location>
</feature>
<dbReference type="SUPFAM" id="SSF51735">
    <property type="entry name" value="NAD(P)-binding Rossmann-fold domains"/>
    <property type="match status" value="1"/>
</dbReference>
<dbReference type="AlphaFoldDB" id="A0A8J2S9I2"/>
<reference evidence="7" key="1">
    <citation type="submission" date="2021-11" db="EMBL/GenBank/DDBJ databases">
        <authorList>
            <person name="Schell T."/>
        </authorList>
    </citation>
    <scope>NUCLEOTIDE SEQUENCE</scope>
    <source>
        <strain evidence="7">M5</strain>
    </source>
</reference>
<dbReference type="PANTHER" id="PTHR43899">
    <property type="entry name" value="RH59310P"/>
    <property type="match status" value="1"/>
</dbReference>
<dbReference type="EMBL" id="CAKKLH010000320">
    <property type="protein sequence ID" value="CAH0112007.1"/>
    <property type="molecule type" value="Genomic_DNA"/>
</dbReference>
<name>A0A8J2S9I2_9CRUS</name>
<dbReference type="InterPro" id="IPR051019">
    <property type="entry name" value="VLCFA-Steroid_DH"/>
</dbReference>
<keyword evidence="6" id="KW-0812">Transmembrane</keyword>
<proteinExistence type="inferred from homology"/>
<dbReference type="PANTHER" id="PTHR43899:SF13">
    <property type="entry name" value="RH59310P"/>
    <property type="match status" value="1"/>
</dbReference>
<evidence type="ECO:0000313" key="8">
    <source>
        <dbReference type="Proteomes" id="UP000789390"/>
    </source>
</evidence>
<keyword evidence="3" id="KW-0560">Oxidoreductase</keyword>
<dbReference type="Pfam" id="PF00106">
    <property type="entry name" value="adh_short"/>
    <property type="match status" value="1"/>
</dbReference>
<keyword evidence="2" id="KW-0521">NADP</keyword>
<feature type="region of interest" description="Disordered" evidence="5">
    <location>
        <begin position="314"/>
        <end position="333"/>
    </location>
</feature>
<comment type="similarity">
    <text evidence="1 4">Belongs to the short-chain dehydrogenases/reductases (SDR) family.</text>
</comment>
<evidence type="ECO:0000256" key="3">
    <source>
        <dbReference type="ARBA" id="ARBA00023002"/>
    </source>
</evidence>
<dbReference type="GO" id="GO:0005783">
    <property type="term" value="C:endoplasmic reticulum"/>
    <property type="evidence" value="ECO:0007669"/>
    <property type="project" value="TreeGrafter"/>
</dbReference>
<accession>A0A8J2S9I2</accession>
<feature type="compositionally biased region" description="Polar residues" evidence="5">
    <location>
        <begin position="320"/>
        <end position="333"/>
    </location>
</feature>
<comment type="caution">
    <text evidence="7">The sequence shown here is derived from an EMBL/GenBank/DDBJ whole genome shotgun (WGS) entry which is preliminary data.</text>
</comment>
<keyword evidence="8" id="KW-1185">Reference proteome</keyword>
<dbReference type="PIRSF" id="PIRSF000126">
    <property type="entry name" value="11-beta-HSD1"/>
    <property type="match status" value="1"/>
</dbReference>
<dbReference type="Proteomes" id="UP000789390">
    <property type="component" value="Unassembled WGS sequence"/>
</dbReference>
<gene>
    <name evidence="7" type="ORF">DGAL_LOCUS15665</name>
</gene>
<evidence type="ECO:0000313" key="7">
    <source>
        <dbReference type="EMBL" id="CAH0112007.1"/>
    </source>
</evidence>
<evidence type="ECO:0000256" key="2">
    <source>
        <dbReference type="ARBA" id="ARBA00022857"/>
    </source>
</evidence>
<evidence type="ECO:0000256" key="5">
    <source>
        <dbReference type="SAM" id="MobiDB-lite"/>
    </source>
</evidence>
<keyword evidence="6" id="KW-0472">Membrane</keyword>
<sequence>MSALEVIGLLFCVYLLWSIVSALFNLLYTCYLGNALGRSIDVKKLGSWAVITGATDGIGRAYAEEFARQGLNVVLISRSLFKLQNVAREIETQFGVKTRVIDVDFTSGREIYDRIGAQLQDLDIGVLVNNVGMSYNYPEFLCYLPDAGAFCTRLMHCNILSVTGMTLLLLPKMAEKRKGLILNVSSASAVLPSPLLSMYSSTKAFVEKFSRDLSLETQHFGVTIQCVLPSFVATNMSKFKSSLTVPSPTQFVRGHMNTLGLEVSSPGYWVHKIQIGFYNMALSFARPIVERIAWYGLFSIRTRAVRRQQRLKMTEVNPDKTGNSANVGVQPIQ</sequence>
<protein>
    <submittedName>
        <fullName evidence="7">Uncharacterized protein</fullName>
    </submittedName>
</protein>
<evidence type="ECO:0000256" key="4">
    <source>
        <dbReference type="RuleBase" id="RU000363"/>
    </source>
</evidence>
<evidence type="ECO:0000256" key="6">
    <source>
        <dbReference type="SAM" id="Phobius"/>
    </source>
</evidence>
<dbReference type="FunFam" id="3.40.50.720:FF:000137">
    <property type="entry name" value="Hydroxysteroid (17-beta) dehydrogenase 3"/>
    <property type="match status" value="1"/>
</dbReference>
<dbReference type="CDD" id="cd05356">
    <property type="entry name" value="17beta-HSD1_like_SDR_c"/>
    <property type="match status" value="1"/>
</dbReference>
<dbReference type="PRINTS" id="PR00081">
    <property type="entry name" value="GDHRDH"/>
</dbReference>
<keyword evidence="6" id="KW-1133">Transmembrane helix</keyword>
<dbReference type="Gene3D" id="3.40.50.720">
    <property type="entry name" value="NAD(P)-binding Rossmann-like Domain"/>
    <property type="match status" value="1"/>
</dbReference>
<dbReference type="GO" id="GO:0016491">
    <property type="term" value="F:oxidoreductase activity"/>
    <property type="evidence" value="ECO:0007669"/>
    <property type="project" value="UniProtKB-KW"/>
</dbReference>
<organism evidence="7 8">
    <name type="scientific">Daphnia galeata</name>
    <dbReference type="NCBI Taxonomy" id="27404"/>
    <lineage>
        <taxon>Eukaryota</taxon>
        <taxon>Metazoa</taxon>
        <taxon>Ecdysozoa</taxon>
        <taxon>Arthropoda</taxon>
        <taxon>Crustacea</taxon>
        <taxon>Branchiopoda</taxon>
        <taxon>Diplostraca</taxon>
        <taxon>Cladocera</taxon>
        <taxon>Anomopoda</taxon>
        <taxon>Daphniidae</taxon>
        <taxon>Daphnia</taxon>
    </lineage>
</organism>
<dbReference type="OrthoDB" id="5545019at2759"/>
<dbReference type="PRINTS" id="PR00080">
    <property type="entry name" value="SDRFAMILY"/>
</dbReference>
<evidence type="ECO:0000256" key="1">
    <source>
        <dbReference type="ARBA" id="ARBA00006484"/>
    </source>
</evidence>